<feature type="transmembrane region" description="Helical" evidence="1">
    <location>
        <begin position="38"/>
        <end position="57"/>
    </location>
</feature>
<accession>A0A376EG28</accession>
<keyword evidence="1" id="KW-1133">Transmembrane helix</keyword>
<sequence>MHISNYEFTLDTLLLAPIITLPKLISSFVGGFVRVKYGFLYCLLLHSFHNMIPFLIISTKILQ</sequence>
<feature type="transmembrane region" description="Helical" evidence="1">
    <location>
        <begin position="12"/>
        <end position="32"/>
    </location>
</feature>
<evidence type="ECO:0000313" key="2">
    <source>
        <dbReference type="EMBL" id="STD07856.1"/>
    </source>
</evidence>
<evidence type="ECO:0000256" key="1">
    <source>
        <dbReference type="SAM" id="Phobius"/>
    </source>
</evidence>
<proteinExistence type="predicted"/>
<evidence type="ECO:0008006" key="4">
    <source>
        <dbReference type="Google" id="ProtNLM"/>
    </source>
</evidence>
<evidence type="ECO:0000313" key="3">
    <source>
        <dbReference type="Proteomes" id="UP000255224"/>
    </source>
</evidence>
<dbReference type="EMBL" id="UFVQ01000003">
    <property type="protein sequence ID" value="STD07856.1"/>
    <property type="molecule type" value="Genomic_DNA"/>
</dbReference>
<gene>
    <name evidence="2" type="ORF">NCTC13533_04310</name>
</gene>
<reference evidence="2 3" key="1">
    <citation type="submission" date="2018-06" db="EMBL/GenBank/DDBJ databases">
        <authorList>
            <consortium name="Pathogen Informatics"/>
            <person name="Doyle S."/>
        </authorList>
    </citation>
    <scope>NUCLEOTIDE SEQUENCE [LARGE SCALE GENOMIC DNA]</scope>
    <source>
        <strain evidence="2 3">NCTC13533</strain>
    </source>
</reference>
<keyword evidence="1" id="KW-0812">Transmembrane</keyword>
<dbReference type="Proteomes" id="UP000255224">
    <property type="component" value="Unassembled WGS sequence"/>
</dbReference>
<keyword evidence="1" id="KW-0472">Membrane</keyword>
<organism evidence="2 3">
    <name type="scientific">Chryseobacterium carnipullorum</name>
    <dbReference type="NCBI Taxonomy" id="1124835"/>
    <lineage>
        <taxon>Bacteria</taxon>
        <taxon>Pseudomonadati</taxon>
        <taxon>Bacteroidota</taxon>
        <taxon>Flavobacteriia</taxon>
        <taxon>Flavobacteriales</taxon>
        <taxon>Weeksellaceae</taxon>
        <taxon>Chryseobacterium group</taxon>
        <taxon>Chryseobacterium</taxon>
    </lineage>
</organism>
<dbReference type="AlphaFoldDB" id="A0A376EG28"/>
<name>A0A376EG28_CHRCU</name>
<protein>
    <recommendedName>
        <fullName evidence="4">CPBP family intramembrane metalloprotease</fullName>
    </recommendedName>
</protein>